<dbReference type="PROSITE" id="PS51257">
    <property type="entry name" value="PROKAR_LIPOPROTEIN"/>
    <property type="match status" value="1"/>
</dbReference>
<proteinExistence type="predicted"/>
<keyword evidence="2" id="KW-0732">Signal</keyword>
<protein>
    <recommendedName>
        <fullName evidence="5">DUF3558 domain-containing protein</fullName>
    </recommendedName>
</protein>
<dbReference type="RefSeq" id="WP_170154111.1">
    <property type="nucleotide sequence ID" value="NZ_BOMO01000065.1"/>
</dbReference>
<feature type="region of interest" description="Disordered" evidence="1">
    <location>
        <begin position="27"/>
        <end position="73"/>
    </location>
</feature>
<dbReference type="Proteomes" id="UP000239415">
    <property type="component" value="Unassembled WGS sequence"/>
</dbReference>
<evidence type="ECO:0000313" key="3">
    <source>
        <dbReference type="EMBL" id="PRX16735.1"/>
    </source>
</evidence>
<reference evidence="3 4" key="1">
    <citation type="submission" date="2018-03" db="EMBL/GenBank/DDBJ databases">
        <title>Genomic Encyclopedia of Archaeal and Bacterial Type Strains, Phase II (KMG-II): from individual species to whole genera.</title>
        <authorList>
            <person name="Goeker M."/>
        </authorList>
    </citation>
    <scope>NUCLEOTIDE SEQUENCE [LARGE SCALE GENOMIC DNA]</scope>
    <source>
        <strain evidence="3 4">DSM 43146</strain>
    </source>
</reference>
<evidence type="ECO:0008006" key="5">
    <source>
        <dbReference type="Google" id="ProtNLM"/>
    </source>
</evidence>
<name>A0A2T0K1P8_9ACTN</name>
<feature type="signal peptide" evidence="2">
    <location>
        <begin position="1"/>
        <end position="22"/>
    </location>
</feature>
<dbReference type="AlphaFoldDB" id="A0A2T0K1P8"/>
<evidence type="ECO:0000256" key="2">
    <source>
        <dbReference type="SAM" id="SignalP"/>
    </source>
</evidence>
<gene>
    <name evidence="3" type="ORF">CLV67_11866</name>
</gene>
<feature type="compositionally biased region" description="Low complexity" evidence="1">
    <location>
        <begin position="27"/>
        <end position="64"/>
    </location>
</feature>
<feature type="chain" id="PRO_5038939733" description="DUF3558 domain-containing protein" evidence="2">
    <location>
        <begin position="23"/>
        <end position="191"/>
    </location>
</feature>
<sequence length="191" mass="19518">MKHRLVALTAVVAVAFTGGCGAIGSAASGGAPEITSTTPAKKATPAPTTDSSDSAGSSGSSSKSDSVKDSGDIPDPCTLLSKAEVVDLTDREITQIDEDGGAAGDVTRYCQWQQSGGQLAVFLSRTTAEDFQVTVDQAEPVSGVGEDAFAHSGHLYVLYGTVQIDVYSRGASDAKNLSHAKAVAKTLIPRI</sequence>
<evidence type="ECO:0000256" key="1">
    <source>
        <dbReference type="SAM" id="MobiDB-lite"/>
    </source>
</evidence>
<evidence type="ECO:0000313" key="4">
    <source>
        <dbReference type="Proteomes" id="UP000239415"/>
    </source>
</evidence>
<keyword evidence="4" id="KW-1185">Reference proteome</keyword>
<dbReference type="EMBL" id="PVMZ01000018">
    <property type="protein sequence ID" value="PRX16735.1"/>
    <property type="molecule type" value="Genomic_DNA"/>
</dbReference>
<organism evidence="3 4">
    <name type="scientific">Actinoplanes italicus</name>
    <dbReference type="NCBI Taxonomy" id="113567"/>
    <lineage>
        <taxon>Bacteria</taxon>
        <taxon>Bacillati</taxon>
        <taxon>Actinomycetota</taxon>
        <taxon>Actinomycetes</taxon>
        <taxon>Micromonosporales</taxon>
        <taxon>Micromonosporaceae</taxon>
        <taxon>Actinoplanes</taxon>
    </lineage>
</organism>
<accession>A0A2T0K1P8</accession>
<comment type="caution">
    <text evidence="3">The sequence shown here is derived from an EMBL/GenBank/DDBJ whole genome shotgun (WGS) entry which is preliminary data.</text>
</comment>